<keyword evidence="3" id="KW-1185">Reference proteome</keyword>
<comment type="caution">
    <text evidence="2">The sequence shown here is derived from an EMBL/GenBank/DDBJ whole genome shotgun (WGS) entry which is preliminary data.</text>
</comment>
<gene>
    <name evidence="2" type="ORF">ISN45_Aa07g031260</name>
</gene>
<evidence type="ECO:0000313" key="2">
    <source>
        <dbReference type="EMBL" id="KAG7543197.1"/>
    </source>
</evidence>
<dbReference type="PANTHER" id="PTHR35745">
    <property type="entry name" value="BNACNNG14650D PROTEIN"/>
    <property type="match status" value="1"/>
</dbReference>
<reference evidence="2 3" key="1">
    <citation type="submission" date="2020-12" db="EMBL/GenBank/DDBJ databases">
        <title>Concerted genomic and epigenomic changes stabilize Arabidopsis allopolyploids.</title>
        <authorList>
            <person name="Chen Z."/>
        </authorList>
    </citation>
    <scope>NUCLEOTIDE SEQUENCE [LARGE SCALE GENOMIC DNA]</scope>
    <source>
        <strain evidence="2">Allo738</strain>
        <tissue evidence="2">Leaf</tissue>
    </source>
</reference>
<evidence type="ECO:0000313" key="3">
    <source>
        <dbReference type="Proteomes" id="UP000694240"/>
    </source>
</evidence>
<feature type="region of interest" description="Disordered" evidence="1">
    <location>
        <begin position="200"/>
        <end position="219"/>
    </location>
</feature>
<name>A0A8T1Y868_9BRAS</name>
<dbReference type="Proteomes" id="UP000694240">
    <property type="component" value="Chromosome 12"/>
</dbReference>
<protein>
    <submittedName>
        <fullName evidence="2">Uncharacterized protein</fullName>
    </submittedName>
</protein>
<accession>A0A8T1Y868</accession>
<feature type="region of interest" description="Disordered" evidence="1">
    <location>
        <begin position="159"/>
        <end position="178"/>
    </location>
</feature>
<organism evidence="2 3">
    <name type="scientific">Arabidopsis thaliana x Arabidopsis arenosa</name>
    <dbReference type="NCBI Taxonomy" id="1240361"/>
    <lineage>
        <taxon>Eukaryota</taxon>
        <taxon>Viridiplantae</taxon>
        <taxon>Streptophyta</taxon>
        <taxon>Embryophyta</taxon>
        <taxon>Tracheophyta</taxon>
        <taxon>Spermatophyta</taxon>
        <taxon>Magnoliopsida</taxon>
        <taxon>eudicotyledons</taxon>
        <taxon>Gunneridae</taxon>
        <taxon>Pentapetalae</taxon>
        <taxon>rosids</taxon>
        <taxon>malvids</taxon>
        <taxon>Brassicales</taxon>
        <taxon>Brassicaceae</taxon>
        <taxon>Camelineae</taxon>
        <taxon>Arabidopsis</taxon>
    </lineage>
</organism>
<dbReference type="EMBL" id="JAEFBK010000012">
    <property type="protein sequence ID" value="KAG7543197.1"/>
    <property type="molecule type" value="Genomic_DNA"/>
</dbReference>
<dbReference type="AlphaFoldDB" id="A0A8T1Y868"/>
<dbReference type="PANTHER" id="PTHR35745:SF1">
    <property type="entry name" value="OS04G0513000 PROTEIN"/>
    <property type="match status" value="1"/>
</dbReference>
<feature type="compositionally biased region" description="Basic and acidic residues" evidence="1">
    <location>
        <begin position="159"/>
        <end position="170"/>
    </location>
</feature>
<dbReference type="InterPro" id="IPR040003">
    <property type="entry name" value="PG18-like"/>
</dbReference>
<sequence>MGLKGPIIILNPYRLVKNPKPVHLPETVSEKERDMSSFTIPSPSSFSLSNSYYQPSRHSFIPRNSRSNFDFRRLVVESRRRSTSLRCSKGTQGSDSGENENRSVLDAFFLGKALAEVINERIESTVGEVLGTIGKFQAEQQKQVQEIQEEVLERAKKAKERAARETKEEQGLVASKPAAITRNPAAGVVTSVTPTSTVESNTIMGGVVESSSSSDEDSV</sequence>
<proteinExistence type="predicted"/>
<dbReference type="Pfam" id="PF20711">
    <property type="entry name" value="DUF6825"/>
    <property type="match status" value="1"/>
</dbReference>
<evidence type="ECO:0000256" key="1">
    <source>
        <dbReference type="SAM" id="MobiDB-lite"/>
    </source>
</evidence>
<dbReference type="GO" id="GO:0010027">
    <property type="term" value="P:thylakoid membrane organization"/>
    <property type="evidence" value="ECO:0007669"/>
    <property type="project" value="InterPro"/>
</dbReference>
<dbReference type="GO" id="GO:0009535">
    <property type="term" value="C:chloroplast thylakoid membrane"/>
    <property type="evidence" value="ECO:0007669"/>
    <property type="project" value="TreeGrafter"/>
</dbReference>